<dbReference type="EMBL" id="CP108133">
    <property type="protein sequence ID" value="WTP50805.1"/>
    <property type="molecule type" value="Genomic_DNA"/>
</dbReference>
<dbReference type="Proteomes" id="UP001432166">
    <property type="component" value="Chromosome"/>
</dbReference>
<evidence type="ECO:0000313" key="4">
    <source>
        <dbReference type="EMBL" id="WTP50805.1"/>
    </source>
</evidence>
<organism evidence="4 5">
    <name type="scientific">Streptomyces tauricus</name>
    <dbReference type="NCBI Taxonomy" id="68274"/>
    <lineage>
        <taxon>Bacteria</taxon>
        <taxon>Bacillati</taxon>
        <taxon>Actinomycetota</taxon>
        <taxon>Actinomycetes</taxon>
        <taxon>Kitasatosporales</taxon>
        <taxon>Streptomycetaceae</taxon>
        <taxon>Streptomyces</taxon>
        <taxon>Streptomyces aurantiacus group</taxon>
    </lineage>
</organism>
<keyword evidence="2" id="KW-0472">Membrane</keyword>
<feature type="transmembrane region" description="Helical" evidence="2">
    <location>
        <begin position="34"/>
        <end position="53"/>
    </location>
</feature>
<dbReference type="SUPFAM" id="SSF56219">
    <property type="entry name" value="DNase I-like"/>
    <property type="match status" value="1"/>
</dbReference>
<evidence type="ECO:0000256" key="2">
    <source>
        <dbReference type="SAM" id="Phobius"/>
    </source>
</evidence>
<feature type="compositionally biased region" description="Basic and acidic residues" evidence="1">
    <location>
        <begin position="10"/>
        <end position="20"/>
    </location>
</feature>
<feature type="region of interest" description="Disordered" evidence="1">
    <location>
        <begin position="1"/>
        <end position="29"/>
    </location>
</feature>
<keyword evidence="5" id="KW-1185">Reference proteome</keyword>
<reference evidence="4" key="1">
    <citation type="submission" date="2022-10" db="EMBL/GenBank/DDBJ databases">
        <title>The complete genomes of actinobacterial strains from the NBC collection.</title>
        <authorList>
            <person name="Joergensen T.S."/>
            <person name="Alvarez Arevalo M."/>
            <person name="Sterndorff E.B."/>
            <person name="Faurdal D."/>
            <person name="Vuksanovic O."/>
            <person name="Mourched A.-S."/>
            <person name="Charusanti P."/>
            <person name="Shaw S."/>
            <person name="Blin K."/>
            <person name="Weber T."/>
        </authorList>
    </citation>
    <scope>NUCLEOTIDE SEQUENCE</scope>
    <source>
        <strain evidence="4">NBC_00189</strain>
    </source>
</reference>
<proteinExistence type="predicted"/>
<feature type="transmembrane region" description="Helical" evidence="2">
    <location>
        <begin position="65"/>
        <end position="84"/>
    </location>
</feature>
<gene>
    <name evidence="4" type="ORF">OG288_22360</name>
</gene>
<sequence>MALRSATADTSERRGDRPGDGDAPPPGHGTTRPGAWFAALLLLTVSTVLACRIADTDAVTPIPQLLAFLPWLLAPTALALLFAALSHWRIGLVWGVAALAVIAWYIEPYGKTMEPGGVPVAEVRVLTANVEFGQATDGLIEAVSAQRPDLVFVQECEATCEKKLEQAFGKNGRNGRNGKGGKADKDGGYPYRQAVQSVTAKGSDGSVILSRHPLKPAKGIPATMGMPGATADVDGQEIRLQLAHPMPPLPSHLGTWRKELAALRDYAAANIGRPTVVAGDFNATQDHAAFRRILDTGFMDGARLTGDTRTPSWPALTAPAFGAQIDHVLVSRGFTATRTRFLELGDTDHRALVVDLTLRKST</sequence>
<name>A0ABZ1JLY7_9ACTN</name>
<keyword evidence="2" id="KW-0812">Transmembrane</keyword>
<evidence type="ECO:0000313" key="5">
    <source>
        <dbReference type="Proteomes" id="UP001432166"/>
    </source>
</evidence>
<dbReference type="Pfam" id="PF03372">
    <property type="entry name" value="Exo_endo_phos"/>
    <property type="match status" value="1"/>
</dbReference>
<feature type="domain" description="Endonuclease/exonuclease/phosphatase" evidence="3">
    <location>
        <begin position="126"/>
        <end position="349"/>
    </location>
</feature>
<accession>A0ABZ1JLY7</accession>
<protein>
    <submittedName>
        <fullName evidence="4">Endonuclease/exonuclease/phosphatase family protein</fullName>
    </submittedName>
</protein>
<dbReference type="GO" id="GO:0004519">
    <property type="term" value="F:endonuclease activity"/>
    <property type="evidence" value="ECO:0007669"/>
    <property type="project" value="UniProtKB-KW"/>
</dbReference>
<keyword evidence="4" id="KW-0378">Hydrolase</keyword>
<keyword evidence="4" id="KW-0255">Endonuclease</keyword>
<dbReference type="InterPro" id="IPR005135">
    <property type="entry name" value="Endo/exonuclease/phosphatase"/>
</dbReference>
<evidence type="ECO:0000259" key="3">
    <source>
        <dbReference type="Pfam" id="PF03372"/>
    </source>
</evidence>
<evidence type="ECO:0000256" key="1">
    <source>
        <dbReference type="SAM" id="MobiDB-lite"/>
    </source>
</evidence>
<dbReference type="Gene3D" id="3.60.10.10">
    <property type="entry name" value="Endonuclease/exonuclease/phosphatase"/>
    <property type="match status" value="1"/>
</dbReference>
<feature type="region of interest" description="Disordered" evidence="1">
    <location>
        <begin position="169"/>
        <end position="189"/>
    </location>
</feature>
<keyword evidence="2" id="KW-1133">Transmembrane helix</keyword>
<keyword evidence="4" id="KW-0540">Nuclease</keyword>
<feature type="transmembrane region" description="Helical" evidence="2">
    <location>
        <begin position="90"/>
        <end position="106"/>
    </location>
</feature>
<dbReference type="InterPro" id="IPR036691">
    <property type="entry name" value="Endo/exonu/phosph_ase_sf"/>
</dbReference>